<dbReference type="PROSITE" id="PS51688">
    <property type="entry name" value="ICA"/>
    <property type="match status" value="1"/>
</dbReference>
<evidence type="ECO:0000256" key="1">
    <source>
        <dbReference type="SAM" id="Coils"/>
    </source>
</evidence>
<dbReference type="Proteomes" id="UP000075320">
    <property type="component" value="Unassembled WGS sequence"/>
</dbReference>
<feature type="coiled-coil region" evidence="1">
    <location>
        <begin position="1644"/>
        <end position="1671"/>
    </location>
</feature>
<organism evidence="4 5">
    <name type="scientific">Bdellovibrio bacteriovorus</name>
    <dbReference type="NCBI Taxonomy" id="959"/>
    <lineage>
        <taxon>Bacteria</taxon>
        <taxon>Pseudomonadati</taxon>
        <taxon>Bdellovibrionota</taxon>
        <taxon>Bdellovibrionia</taxon>
        <taxon>Bdellovibrionales</taxon>
        <taxon>Pseudobdellovibrionaceae</taxon>
        <taxon>Bdellovibrio</taxon>
    </lineage>
</organism>
<reference evidence="4 5" key="1">
    <citation type="submission" date="2016-03" db="EMBL/GenBank/DDBJ databases">
        <authorList>
            <person name="Ploux O."/>
        </authorList>
    </citation>
    <scope>NUCLEOTIDE SEQUENCE [LARGE SCALE GENOMIC DNA]</scope>
    <source>
        <strain evidence="4 5">R0</strain>
    </source>
</reference>
<comment type="caution">
    <text evidence="4">The sequence shown here is derived from an EMBL/GenBank/DDBJ whole genome shotgun (WGS) entry which is preliminary data.</text>
</comment>
<evidence type="ECO:0000256" key="2">
    <source>
        <dbReference type="SAM" id="SignalP"/>
    </source>
</evidence>
<evidence type="ECO:0000313" key="5">
    <source>
        <dbReference type="Proteomes" id="UP000075320"/>
    </source>
</evidence>
<name>A0A150WJN5_BDEBC</name>
<dbReference type="RefSeq" id="WP_061835913.1">
    <property type="nucleotide sequence ID" value="NZ_LUKE01000003.1"/>
</dbReference>
<accession>A0A150WJN5</accession>
<dbReference type="Pfam" id="PF13884">
    <property type="entry name" value="Peptidase_S74"/>
    <property type="match status" value="1"/>
</dbReference>
<feature type="chain" id="PRO_5007573035" description="Peptidase S74 domain-containing protein" evidence="2">
    <location>
        <begin position="20"/>
        <end position="1691"/>
    </location>
</feature>
<keyword evidence="1" id="KW-0175">Coiled coil</keyword>
<keyword evidence="5" id="KW-1185">Reference proteome</keyword>
<feature type="signal peptide" evidence="2">
    <location>
        <begin position="1"/>
        <end position="19"/>
    </location>
</feature>
<gene>
    <name evidence="4" type="ORF">AZI86_14305</name>
</gene>
<sequence>MGKFWIVLIILAVFKSALAGPATLTYQGRIIDTSGRPLENSNISFEFAITNPSGTCILFKEQLNGVDLRNSNGVFDTPIGAGTKSFPPDPSVNLVDVFSNSASLQCEGGSTYNPVATDGRLLRVQFYDGKGWKLISPDNIIRSVPYANQASNSMKLGNKLAEDFVLKTNIPTCATGYLLTSTTAGVLTCAADTGGSSGSVNSISGTGPITVAETAPNSGIYQVSAAIGTTASTLVAGNDSRILNSLQIGATAGGGLAGTYPNPSIADNAITSSKLAANSVTSDKILNGSISLADLAPGTDEGQVFRYNGTTWSYAKLNFADLTNATGNSPWPSSSCAANQFITWVSVSDGFSCTSLNSSMITSALGFTPLTNARTLTVGAGLKADGTLGATVDLSANRTLAIDVGTGANQIPQLDALGKIPNSVLPSDATLWSSDSGNVYRSTGKVGIGTTTPAKNLDIQGSGGTGVIIGDSTGAAGLSVSGVTWTGVGLERQGKRRWQIYSNINDANDGTNVGTDFIIGRFSDSGAWISTPLMIQRSSGNVGIGTITPSTKVEVIAADNATAVRARTSANLNSESVFYSVQDRGRFGYDGVRNSVVIDDKNSAGSTTTKHITMDTAGSERLRITSAGEVGIGTTTPWGNFEVVAPDAVVRATGSGGKPSAIASARDFGGTSIAAGDLLGGLYFQDKNTSDTGFLNNIATILGSIDATGGTTRHKGRITFNTSDGTNVTERLRIDSGGNVGIGTTSPTYKLDVNGSANFASLYINGVLFNGASNSNGVSAGGGQVTSVTQTSTDAASGARSAIVVQNNGTGGANEYNFIAKNAAGTTTSYIRQDGTAWFGGPITTTGSLNSATLYTPFIYGGNTSSQNLTLESTSHATKGSIVLQPNGGKVGIGTTTTPDYNLTVTTTQSAPLNGLALGFAVDRKPASGTAANGISSGLVFRAANDAGALKGSSDIHGILTNVTDGSETGDLVIRTRKSGTLNEVLRITSDGNLGVHTSTPKAKLDVSGAMAIRGRLTSGTTAVSDEVLPTQGAYIGWNENNGSGRTNFMNHPGVGGGGFEWNMFDGTGAYTGTPMMISNLGFVGIGTSTPTEQLTVSATTPRFRLEDNNSTYDSNSFTGTIKWTDSSNNIAYSLGDNDTASKTFSISNNSGTSAITQIAMNNSPVLTVLDSGNVGIGTTNPGYSLDIVKPDTGTTVRVINSDSTTAHYPGFSAYNYQGSSGGGFPFLEFQNLGGTSASPAAVASGSTAGGIGFKAHNGTAVVDTGRIYSIVESGFGSSNRSSSLTFLTAGTSSLTEKMRITSGGNVGIGTTSPTSRLEVKSNSDASIAAAVFNENATANAVAASSVYSDGAGFSMEAYSTASTATYSGGSSLADAIVLRTHTSRPPARMIAGTSTNIPFHLMTANTNRLTIDGTGNVGIGTASPGYALQVSSATNGVGSIVDVAKFTQAGGAPYDGARILLGAGGVNVQSAISGDVVSVGNTRLQFWTSGSGTLAERMRIDTLGRVGIGTTSPTYTLDVAGDVNASGCLRSSAGTASGTCASDERLKTDIQKFDLGLDALLGITPHRFKYNGLGGITPSGKPELGVLAQEVEKTAPELIVSKEVKLYPEDSHKTQIKQVNYTAFTYVLINSVKELYHRWMQDSQDIHREMASLKSDNAELKKENSEIKAYLCAKDPGASFCRGSVVTGKN</sequence>
<protein>
    <recommendedName>
        <fullName evidence="3">Peptidase S74 domain-containing protein</fullName>
    </recommendedName>
</protein>
<feature type="domain" description="Peptidase S74" evidence="3">
    <location>
        <begin position="1543"/>
        <end position="1647"/>
    </location>
</feature>
<dbReference type="OrthoDB" id="5287037at2"/>
<dbReference type="InterPro" id="IPR030392">
    <property type="entry name" value="S74_ICA"/>
</dbReference>
<keyword evidence="2" id="KW-0732">Signal</keyword>
<evidence type="ECO:0000313" key="4">
    <source>
        <dbReference type="EMBL" id="KYG63978.1"/>
    </source>
</evidence>
<evidence type="ECO:0000259" key="3">
    <source>
        <dbReference type="PROSITE" id="PS51688"/>
    </source>
</evidence>
<dbReference type="EMBL" id="LUKE01000003">
    <property type="protein sequence ID" value="KYG63978.1"/>
    <property type="molecule type" value="Genomic_DNA"/>
</dbReference>
<proteinExistence type="predicted"/>